<organism evidence="3 4">
    <name type="scientific">Nakamurella endophytica</name>
    <dbReference type="NCBI Taxonomy" id="1748367"/>
    <lineage>
        <taxon>Bacteria</taxon>
        <taxon>Bacillati</taxon>
        <taxon>Actinomycetota</taxon>
        <taxon>Actinomycetes</taxon>
        <taxon>Nakamurellales</taxon>
        <taxon>Nakamurellaceae</taxon>
        <taxon>Nakamurella</taxon>
    </lineage>
</organism>
<comment type="caution">
    <text evidence="3">The sequence shown here is derived from an EMBL/GenBank/DDBJ whole genome shotgun (WGS) entry which is preliminary data.</text>
</comment>
<reference evidence="3" key="1">
    <citation type="journal article" date="2014" name="Int. J. Syst. Evol. Microbiol.">
        <title>Complete genome sequence of Corynebacterium casei LMG S-19264T (=DSM 44701T), isolated from a smear-ripened cheese.</title>
        <authorList>
            <consortium name="US DOE Joint Genome Institute (JGI-PGF)"/>
            <person name="Walter F."/>
            <person name="Albersmeier A."/>
            <person name="Kalinowski J."/>
            <person name="Ruckert C."/>
        </authorList>
    </citation>
    <scope>NUCLEOTIDE SEQUENCE</scope>
    <source>
        <strain evidence="3">CGMCC 4.7308</strain>
    </source>
</reference>
<feature type="transmembrane region" description="Helical" evidence="1">
    <location>
        <begin position="37"/>
        <end position="54"/>
    </location>
</feature>
<dbReference type="CDD" id="cd11614">
    <property type="entry name" value="SAF_CpaB_FlgA_like"/>
    <property type="match status" value="1"/>
</dbReference>
<accession>A0A917SN98</accession>
<dbReference type="Proteomes" id="UP000655208">
    <property type="component" value="Unassembled WGS sequence"/>
</dbReference>
<dbReference type="Pfam" id="PF08666">
    <property type="entry name" value="SAF"/>
    <property type="match status" value="1"/>
</dbReference>
<keyword evidence="1" id="KW-0812">Transmembrane</keyword>
<protein>
    <recommendedName>
        <fullName evidence="2">SAF domain-containing protein</fullName>
    </recommendedName>
</protein>
<evidence type="ECO:0000259" key="2">
    <source>
        <dbReference type="SMART" id="SM00858"/>
    </source>
</evidence>
<keyword evidence="4" id="KW-1185">Reference proteome</keyword>
<evidence type="ECO:0000313" key="3">
    <source>
        <dbReference type="EMBL" id="GGL88198.1"/>
    </source>
</evidence>
<dbReference type="SMART" id="SM00858">
    <property type="entry name" value="SAF"/>
    <property type="match status" value="1"/>
</dbReference>
<dbReference type="InterPro" id="IPR013974">
    <property type="entry name" value="SAF"/>
</dbReference>
<dbReference type="EMBL" id="BMNA01000001">
    <property type="protein sequence ID" value="GGL88198.1"/>
    <property type="molecule type" value="Genomic_DNA"/>
</dbReference>
<reference evidence="3" key="2">
    <citation type="submission" date="2020-09" db="EMBL/GenBank/DDBJ databases">
        <authorList>
            <person name="Sun Q."/>
            <person name="Zhou Y."/>
        </authorList>
    </citation>
    <scope>NUCLEOTIDE SEQUENCE</scope>
    <source>
        <strain evidence="3">CGMCC 4.7308</strain>
    </source>
</reference>
<dbReference type="RefSeq" id="WP_188939863.1">
    <property type="nucleotide sequence ID" value="NZ_BMNA01000001.1"/>
</dbReference>
<proteinExistence type="predicted"/>
<dbReference type="AlphaFoldDB" id="A0A917SN98"/>
<gene>
    <name evidence="3" type="ORF">GCM10011594_04770</name>
</gene>
<sequence>MPQHLSAGAAELQPRPLTRTLTALRSRRAGGRRARRWRRVLAVLLTVLAAVVALRGREAPAAGVPVVAAARDLPTGAVLTAADVTTLRLQPVPDGARGDPAQVVGHTTAGPVRRGEVLTDVRLVADDGPRPGPGRVAVPVRPADPGTVALLRTGVHVAAIAVDERGRGTVLATDAVVLALAPPAGVDAGRAGADDAPLVVLAVPAGAADRLAAAALGGSVTLRWA</sequence>
<feature type="domain" description="SAF" evidence="2">
    <location>
        <begin position="64"/>
        <end position="124"/>
    </location>
</feature>
<keyword evidence="1" id="KW-1133">Transmembrane helix</keyword>
<dbReference type="Gene3D" id="3.90.1210.10">
    <property type="entry name" value="Antifreeze-like/N-acetylneuraminic acid synthase C-terminal domain"/>
    <property type="match status" value="1"/>
</dbReference>
<name>A0A917SN98_9ACTN</name>
<evidence type="ECO:0000256" key="1">
    <source>
        <dbReference type="SAM" id="Phobius"/>
    </source>
</evidence>
<keyword evidence="1" id="KW-0472">Membrane</keyword>
<evidence type="ECO:0000313" key="4">
    <source>
        <dbReference type="Proteomes" id="UP000655208"/>
    </source>
</evidence>